<name>A0A510UQW5_9CELL</name>
<dbReference type="Proteomes" id="UP000321386">
    <property type="component" value="Unassembled WGS sequence"/>
</dbReference>
<proteinExistence type="predicted"/>
<dbReference type="AlphaFoldDB" id="A0A510UQW5"/>
<reference evidence="1 2" key="1">
    <citation type="submission" date="2019-07" db="EMBL/GenBank/DDBJ databases">
        <title>Whole genome shotgun sequence of Cellulomonas persica NBRC 101101.</title>
        <authorList>
            <person name="Hosoyama A."/>
            <person name="Uohara A."/>
            <person name="Ohji S."/>
            <person name="Ichikawa N."/>
        </authorList>
    </citation>
    <scope>NUCLEOTIDE SEQUENCE [LARGE SCALE GENOMIC DNA]</scope>
    <source>
        <strain evidence="1 2">NBRC 101101</strain>
    </source>
</reference>
<comment type="caution">
    <text evidence="1">The sequence shown here is derived from an EMBL/GenBank/DDBJ whole genome shotgun (WGS) entry which is preliminary data.</text>
</comment>
<dbReference type="RefSeq" id="WP_146805336.1">
    <property type="nucleotide sequence ID" value="NZ_BJUA01000003.1"/>
</dbReference>
<organism evidence="1 2">
    <name type="scientific">Cellulomonas persica</name>
    <dbReference type="NCBI Taxonomy" id="76861"/>
    <lineage>
        <taxon>Bacteria</taxon>
        <taxon>Bacillati</taxon>
        <taxon>Actinomycetota</taxon>
        <taxon>Actinomycetes</taxon>
        <taxon>Micrococcales</taxon>
        <taxon>Cellulomonadaceae</taxon>
        <taxon>Cellulomonas</taxon>
    </lineage>
</organism>
<sequence length="109" mass="12199">MTGLTPLHEALLELGLEDWIPLPEILDTPEVRPLVEEGKAVGLVSRALADLLAQDRIQVWFGQWSADPSPAPRELAEELLLDERRYSFGAEDAGLNRVYFVNVANFRAE</sequence>
<accession>A0A510UQW5</accession>
<dbReference type="OrthoDB" id="9906298at2"/>
<gene>
    <name evidence="1" type="ORF">CPE01_07860</name>
</gene>
<dbReference type="EMBL" id="BJUA01000003">
    <property type="protein sequence ID" value="GEK17053.1"/>
    <property type="molecule type" value="Genomic_DNA"/>
</dbReference>
<keyword evidence="2" id="KW-1185">Reference proteome</keyword>
<evidence type="ECO:0000313" key="1">
    <source>
        <dbReference type="EMBL" id="GEK17053.1"/>
    </source>
</evidence>
<protein>
    <submittedName>
        <fullName evidence="1">Uncharacterized protein</fullName>
    </submittedName>
</protein>
<evidence type="ECO:0000313" key="2">
    <source>
        <dbReference type="Proteomes" id="UP000321386"/>
    </source>
</evidence>